<evidence type="ECO:0000313" key="2">
    <source>
        <dbReference type="Proteomes" id="UP000076502"/>
    </source>
</evidence>
<dbReference type="EMBL" id="KQ434847">
    <property type="protein sequence ID" value="KZC08473.1"/>
    <property type="molecule type" value="Genomic_DNA"/>
</dbReference>
<sequence>MRLLSRRHPHHWGGGGLCNRILRYRIAPRRLPAHEPTIERWEPTKRLHSRVSVRQY</sequence>
<keyword evidence="2" id="KW-1185">Reference proteome</keyword>
<dbReference type="AlphaFoldDB" id="A0A154P9G2"/>
<proteinExistence type="predicted"/>
<dbReference type="Proteomes" id="UP000076502">
    <property type="component" value="Unassembled WGS sequence"/>
</dbReference>
<reference evidence="1 2" key="1">
    <citation type="submission" date="2015-07" db="EMBL/GenBank/DDBJ databases">
        <title>The genome of Dufourea novaeangliae.</title>
        <authorList>
            <person name="Pan H."/>
            <person name="Kapheim K."/>
        </authorList>
    </citation>
    <scope>NUCLEOTIDE SEQUENCE [LARGE SCALE GENOMIC DNA]</scope>
    <source>
        <strain evidence="1">0120121106</strain>
        <tissue evidence="1">Whole body</tissue>
    </source>
</reference>
<organism evidence="1 2">
    <name type="scientific">Dufourea novaeangliae</name>
    <name type="common">Sweat bee</name>
    <dbReference type="NCBI Taxonomy" id="178035"/>
    <lineage>
        <taxon>Eukaryota</taxon>
        <taxon>Metazoa</taxon>
        <taxon>Ecdysozoa</taxon>
        <taxon>Arthropoda</taxon>
        <taxon>Hexapoda</taxon>
        <taxon>Insecta</taxon>
        <taxon>Pterygota</taxon>
        <taxon>Neoptera</taxon>
        <taxon>Endopterygota</taxon>
        <taxon>Hymenoptera</taxon>
        <taxon>Apocrita</taxon>
        <taxon>Aculeata</taxon>
        <taxon>Apoidea</taxon>
        <taxon>Anthophila</taxon>
        <taxon>Halictidae</taxon>
        <taxon>Rophitinae</taxon>
        <taxon>Dufourea</taxon>
    </lineage>
</organism>
<accession>A0A154P9G2</accession>
<evidence type="ECO:0000313" key="1">
    <source>
        <dbReference type="EMBL" id="KZC08473.1"/>
    </source>
</evidence>
<protein>
    <submittedName>
        <fullName evidence="1">Uncharacterized protein</fullName>
    </submittedName>
</protein>
<gene>
    <name evidence="1" type="ORF">WN55_10672</name>
</gene>
<name>A0A154P9G2_DUFNO</name>